<evidence type="ECO:0000256" key="10">
    <source>
        <dbReference type="SAM" id="MobiDB-lite"/>
    </source>
</evidence>
<dbReference type="AlphaFoldDB" id="A9QT30"/>
<keyword evidence="6" id="KW-0560">Oxidoreductase</keyword>
<evidence type="ECO:0000256" key="8">
    <source>
        <dbReference type="ARBA" id="ARBA00023014"/>
    </source>
</evidence>
<keyword evidence="4" id="KW-0058">Aromatic hydrocarbons catabolism</keyword>
<sequence>MNAVEKAVQQPTVQKAPAKRTGDWTSDSIRALVDQEQGLLDPRIYSDQGLYELELERIFARSWLLLGHETHIRKPGDFLTTYMGEDPVVMVRQKDGGIKVFLNQCRHRGMRIVRSDGGNAKSFVCSYHGWGYDTGGNLVSVPFEKEAFCSKKEGDCGFEKADWGPLQARVETYKGLVFANWDAKAPDLETYLSDAGPYIDTMFDRTAAGTEVIGGMQKWVIPCNWKFAAEQFCSDMYHAGTMSHLSGILAGMPPDMDLSQAPMPTAGYQFRAAWGGHGTGWFEDEAGFLATVVGPKAAAYWYGSEASKRTAERLADRLPRFLRMSGQHMTVFPTCSFLPGINTIRSWHPRGPNEIEVWAFTVVDVDMPEDIKEEYRRHNIRTFSAGGVFEQDDGENWVEIQKVLRGHMAKSRPLCAQMGLGSSERGNSDYPGKTGYVYSEEAARGMYYHWSRMMSEPSWDTLAK</sequence>
<comment type="similarity">
    <text evidence="1">Belongs to the bacterial ring-hydroxylating dioxygenase alpha subunit family.</text>
</comment>
<keyword evidence="2" id="KW-0001">2Fe-2S</keyword>
<feature type="domain" description="Rieske" evidence="11">
    <location>
        <begin position="74"/>
        <end position="145"/>
    </location>
</feature>
<dbReference type="SUPFAM" id="SSF55961">
    <property type="entry name" value="Bet v1-like"/>
    <property type="match status" value="1"/>
</dbReference>
<evidence type="ECO:0000256" key="5">
    <source>
        <dbReference type="ARBA" id="ARBA00022964"/>
    </source>
</evidence>
<keyword evidence="9" id="KW-0520">NAD</keyword>
<evidence type="ECO:0000256" key="6">
    <source>
        <dbReference type="ARBA" id="ARBA00023002"/>
    </source>
</evidence>
<organism evidence="12">
    <name type="scientific">Dyella ginsengisoli</name>
    <dbReference type="NCBI Taxonomy" id="363848"/>
    <lineage>
        <taxon>Bacteria</taxon>
        <taxon>Pseudomonadati</taxon>
        <taxon>Pseudomonadota</taxon>
        <taxon>Gammaproteobacteria</taxon>
        <taxon>Lysobacterales</taxon>
        <taxon>Rhodanobacteraceae</taxon>
        <taxon>Dyella</taxon>
    </lineage>
</organism>
<feature type="region of interest" description="Disordered" evidence="10">
    <location>
        <begin position="1"/>
        <end position="21"/>
    </location>
</feature>
<dbReference type="Gene3D" id="2.102.10.10">
    <property type="entry name" value="Rieske [2Fe-2S] iron-sulphur domain"/>
    <property type="match status" value="1"/>
</dbReference>
<dbReference type="InterPro" id="IPR017941">
    <property type="entry name" value="Rieske_2Fe-2S"/>
</dbReference>
<protein>
    <submittedName>
        <fullName evidence="12">Biphenyl dioxygenase large subunit</fullName>
    </submittedName>
</protein>
<dbReference type="PANTHER" id="PTHR43756:SF1">
    <property type="entry name" value="3-PHENYLPROPIONATE_CINNAMIC ACID DIOXYGENASE SUBUNIT ALPHA"/>
    <property type="match status" value="1"/>
</dbReference>
<dbReference type="EMBL" id="EU258607">
    <property type="protein sequence ID" value="ABX56038.1"/>
    <property type="molecule type" value="Genomic_DNA"/>
</dbReference>
<evidence type="ECO:0000256" key="1">
    <source>
        <dbReference type="ARBA" id="ARBA00008751"/>
    </source>
</evidence>
<dbReference type="InterPro" id="IPR015881">
    <property type="entry name" value="ARHD_Rieske_2Fe_2S"/>
</dbReference>
<dbReference type="InterPro" id="IPR036922">
    <property type="entry name" value="Rieske_2Fe-2S_sf"/>
</dbReference>
<dbReference type="CDD" id="cd08881">
    <property type="entry name" value="RHO_alpha_C_NDO-like"/>
    <property type="match status" value="1"/>
</dbReference>
<keyword evidence="3" id="KW-0479">Metal-binding</keyword>
<dbReference type="GO" id="GO:0005506">
    <property type="term" value="F:iron ion binding"/>
    <property type="evidence" value="ECO:0007669"/>
    <property type="project" value="InterPro"/>
</dbReference>
<proteinExistence type="inferred from homology"/>
<evidence type="ECO:0000256" key="2">
    <source>
        <dbReference type="ARBA" id="ARBA00022714"/>
    </source>
</evidence>
<keyword evidence="5 12" id="KW-0223">Dioxygenase</keyword>
<evidence type="ECO:0000256" key="3">
    <source>
        <dbReference type="ARBA" id="ARBA00022723"/>
    </source>
</evidence>
<keyword evidence="7" id="KW-0408">Iron</keyword>
<dbReference type="Pfam" id="PF00355">
    <property type="entry name" value="Rieske"/>
    <property type="match status" value="1"/>
</dbReference>
<dbReference type="Gene3D" id="3.90.380.10">
    <property type="entry name" value="Naphthalene 1,2-dioxygenase Alpha Subunit, Chain A, domain 1"/>
    <property type="match status" value="1"/>
</dbReference>
<dbReference type="InterPro" id="IPR043266">
    <property type="entry name" value="RHO_NdoB-like_C"/>
</dbReference>
<accession>A9QT30</accession>
<evidence type="ECO:0000256" key="7">
    <source>
        <dbReference type="ARBA" id="ARBA00023004"/>
    </source>
</evidence>
<dbReference type="PRINTS" id="PR00090">
    <property type="entry name" value="RNGDIOXGNASE"/>
</dbReference>
<evidence type="ECO:0000313" key="12">
    <source>
        <dbReference type="EMBL" id="ABX56038.1"/>
    </source>
</evidence>
<dbReference type="GO" id="GO:0051537">
    <property type="term" value="F:2 iron, 2 sulfur cluster binding"/>
    <property type="evidence" value="ECO:0007669"/>
    <property type="project" value="UniProtKB-KW"/>
</dbReference>
<dbReference type="PROSITE" id="PS00570">
    <property type="entry name" value="RING_HYDROXYL_ALPHA"/>
    <property type="match status" value="1"/>
</dbReference>
<reference evidence="12" key="1">
    <citation type="journal article" date="2009" name="FEMS Microbiol. Lett.">
        <title>Enzyme-substrate interaction and characterization of a 2,3-dihydroxybiphenyl 1,2-dioxygenase from Dyella ginsengisoli LA-4.</title>
        <authorList>
            <person name="Li A."/>
            <person name="Qu Y."/>
            <person name="Zhou J."/>
            <person name="Ma F."/>
        </authorList>
    </citation>
    <scope>NUCLEOTIDE SEQUENCE</scope>
    <source>
        <strain evidence="12">LA-4</strain>
    </source>
</reference>
<dbReference type="InterPro" id="IPR001663">
    <property type="entry name" value="Rng_hydr_dOase-A"/>
</dbReference>
<name>A9QT30_9GAMM</name>
<dbReference type="PROSITE" id="PS51296">
    <property type="entry name" value="RIESKE"/>
    <property type="match status" value="1"/>
</dbReference>
<evidence type="ECO:0000259" key="11">
    <source>
        <dbReference type="PROSITE" id="PS51296"/>
    </source>
</evidence>
<dbReference type="SUPFAM" id="SSF50022">
    <property type="entry name" value="ISP domain"/>
    <property type="match status" value="1"/>
</dbReference>
<evidence type="ECO:0000256" key="9">
    <source>
        <dbReference type="ARBA" id="ARBA00023027"/>
    </source>
</evidence>
<dbReference type="Pfam" id="PF00848">
    <property type="entry name" value="Ring_hydroxyl_A"/>
    <property type="match status" value="1"/>
</dbReference>
<gene>
    <name evidence="12" type="primary">bphA1</name>
</gene>
<keyword evidence="8" id="KW-0411">Iron-sulfur</keyword>
<dbReference type="InterPro" id="IPR015879">
    <property type="entry name" value="Ring_hydroxy_dOase_asu_C_dom"/>
</dbReference>
<dbReference type="GO" id="GO:0051213">
    <property type="term" value="F:dioxygenase activity"/>
    <property type="evidence" value="ECO:0007669"/>
    <property type="project" value="UniProtKB-KW"/>
</dbReference>
<dbReference type="PANTHER" id="PTHR43756">
    <property type="entry name" value="CHOLINE MONOOXYGENASE, CHLOROPLASTIC"/>
    <property type="match status" value="1"/>
</dbReference>
<evidence type="ECO:0000256" key="4">
    <source>
        <dbReference type="ARBA" id="ARBA00022797"/>
    </source>
</evidence>